<dbReference type="EC" id="3.4.19.12" evidence="2"/>
<feature type="domain" description="USP" evidence="8">
    <location>
        <begin position="86"/>
        <end position="825"/>
    </location>
</feature>
<dbReference type="Gene3D" id="3.30.40.10">
    <property type="entry name" value="Zinc/RING finger domain, C3HC4 (zinc finger)"/>
    <property type="match status" value="1"/>
</dbReference>
<feature type="domain" description="RING-type" evidence="7">
    <location>
        <begin position="485"/>
        <end position="532"/>
    </location>
</feature>
<name>A0AAN0JL87_AMPQE</name>
<evidence type="ECO:0000256" key="1">
    <source>
        <dbReference type="ARBA" id="ARBA00000707"/>
    </source>
</evidence>
<dbReference type="InterPro" id="IPR038765">
    <property type="entry name" value="Papain-like_cys_pep_sf"/>
</dbReference>
<dbReference type="EnsemblMetazoa" id="XM_020002209.1">
    <property type="protein sequence ID" value="XP_019857768.1"/>
    <property type="gene ID" value="LOC100632649"/>
</dbReference>
<dbReference type="InterPro" id="IPR050185">
    <property type="entry name" value="Ub_carboxyl-term_hydrolase"/>
</dbReference>
<dbReference type="SUPFAM" id="SSF57850">
    <property type="entry name" value="RING/U-box"/>
    <property type="match status" value="1"/>
</dbReference>
<sequence length="947" mass="104015">MADTGAVEEFIAKSKNLAPVQSQESTSEDWESLAPGVDPTDYQPKDTPIIPPPPPPPPVDSGRVPNLLSVSGKKDIEDLLAEPGVCGLINLGNTCYMNSGLQSLRSIPQLTQFYLNNVHPVASTPTKKEGEAVVEEEEEKERLERERGPEDQKDGEGEKDEDKTGKKDKSKDIKTLTQGHISARFSALIQKTWAGQFSAIVPQSFKTTLGLRYPQFSGYRQQDCQEFLVLLLDCLHEDIINQFPLKSCMEKRDGSDNEGQVEETRSVITSTFQGQLKNEVTCSVCGHVSVKCDPFVYLSVPIPHSNEQQITIFWSSVTGSSRSIEKLLVIIPILSTVNDLKTSLCQLLEEGEGERGEEEDGGGGVSIVPDSVILAHVKEHSIVSTLGNALSIKHVIKDEYKVYAFQVGSPPSTKAIPEVTATPQRDGYERITDDEVPMETDSSPRQPASEDGLPFKIPRSDEADEATPLLEEAEPTVVVMEWHSCVICLEEMVDSELLTHSVCGAMICDTCLQASRNHSGTENGLMPCPVCKSMVTLEEGFVPLAAPDKSDDIVRLLQLTVLFRNKVDDTQWVLFGHPCLLNVPASASIDKYYQLISPLLPEQCRQYPWSLALTDGKGRYCSRCLFGSGCGGCVLTNAMTDVNLKPGDFFSISFTNLPSTVVQEADSFRSHSSLDSLWPSSVSLQDCLDLFSQKETLGQDNPWFCSKCNMNQTAVRQLLISQLPTTLIVHLKRFLFHGNTASKVETGVNFPLSLSLSSSSSSAPTDYSLVSCVCHFGTLNSGHYTNYSKQPVSHKWYYYNDETVSEITPSDKDNESAYILFYHRQDSNTFDFPSKKDITFPTQEEELVELEPLLRALKPKPPPAPLPPPLPPIKKSSSTGNLAADTSDNDIQLQQQIAASLGLDIPAMSTPGPSPLKPSSSNPTLPAEQFSEPVVFKSAHFKSFDAS</sequence>
<dbReference type="Proteomes" id="UP000007879">
    <property type="component" value="Unassembled WGS sequence"/>
</dbReference>
<gene>
    <name evidence="9" type="primary">100632649</name>
</gene>
<comment type="catalytic activity">
    <reaction evidence="1">
        <text>Thiol-dependent hydrolysis of ester, thioester, amide, peptide and isopeptide bonds formed by the C-terminal Gly of ubiquitin (a 76-residue protein attached to proteins as an intracellular targeting signal).</text>
        <dbReference type="EC" id="3.4.19.12"/>
    </reaction>
</comment>
<dbReference type="GO" id="GO:0004843">
    <property type="term" value="F:cysteine-type deubiquitinase activity"/>
    <property type="evidence" value="ECO:0007669"/>
    <property type="project" value="UniProtKB-EC"/>
</dbReference>
<accession>A0AAN0JL87</accession>
<evidence type="ECO:0000259" key="7">
    <source>
        <dbReference type="PROSITE" id="PS50089"/>
    </source>
</evidence>
<feature type="compositionally biased region" description="Basic and acidic residues" evidence="6">
    <location>
        <begin position="140"/>
        <end position="173"/>
    </location>
</feature>
<protein>
    <recommendedName>
        <fullName evidence="2">ubiquitinyl hydrolase 1</fullName>
        <ecNumber evidence="2">3.4.19.12</ecNumber>
    </recommendedName>
</protein>
<organism evidence="9 10">
    <name type="scientific">Amphimedon queenslandica</name>
    <name type="common">Sponge</name>
    <dbReference type="NCBI Taxonomy" id="400682"/>
    <lineage>
        <taxon>Eukaryota</taxon>
        <taxon>Metazoa</taxon>
        <taxon>Porifera</taxon>
        <taxon>Demospongiae</taxon>
        <taxon>Heteroscleromorpha</taxon>
        <taxon>Haplosclerida</taxon>
        <taxon>Niphatidae</taxon>
        <taxon>Amphimedon</taxon>
    </lineage>
</organism>
<dbReference type="InterPro" id="IPR018200">
    <property type="entry name" value="USP_CS"/>
</dbReference>
<feature type="compositionally biased region" description="Pro residues" evidence="6">
    <location>
        <begin position="859"/>
        <end position="872"/>
    </location>
</feature>
<dbReference type="GO" id="GO:0016579">
    <property type="term" value="P:protein deubiquitination"/>
    <property type="evidence" value="ECO:0007669"/>
    <property type="project" value="InterPro"/>
</dbReference>
<dbReference type="InterPro" id="IPR001394">
    <property type="entry name" value="Peptidase_C19_UCH"/>
</dbReference>
<feature type="compositionally biased region" description="Polar residues" evidence="6">
    <location>
        <begin position="875"/>
        <end position="898"/>
    </location>
</feature>
<proteinExistence type="predicted"/>
<feature type="region of interest" description="Disordered" evidence="6">
    <location>
        <begin position="11"/>
        <end position="63"/>
    </location>
</feature>
<evidence type="ECO:0000313" key="10">
    <source>
        <dbReference type="Proteomes" id="UP000007879"/>
    </source>
</evidence>
<dbReference type="SUPFAM" id="SSF54001">
    <property type="entry name" value="Cysteine proteinases"/>
    <property type="match status" value="1"/>
</dbReference>
<evidence type="ECO:0000259" key="8">
    <source>
        <dbReference type="PROSITE" id="PS50235"/>
    </source>
</evidence>
<feature type="compositionally biased region" description="Pro residues" evidence="6">
    <location>
        <begin position="49"/>
        <end position="59"/>
    </location>
</feature>
<dbReference type="PROSITE" id="PS00972">
    <property type="entry name" value="USP_1"/>
    <property type="match status" value="1"/>
</dbReference>
<reference evidence="10" key="1">
    <citation type="journal article" date="2010" name="Nature">
        <title>The Amphimedon queenslandica genome and the evolution of animal complexity.</title>
        <authorList>
            <person name="Srivastava M."/>
            <person name="Simakov O."/>
            <person name="Chapman J."/>
            <person name="Fahey B."/>
            <person name="Gauthier M.E."/>
            <person name="Mitros T."/>
            <person name="Richards G.S."/>
            <person name="Conaco C."/>
            <person name="Dacre M."/>
            <person name="Hellsten U."/>
            <person name="Larroux C."/>
            <person name="Putnam N.H."/>
            <person name="Stanke M."/>
            <person name="Adamska M."/>
            <person name="Darling A."/>
            <person name="Degnan S.M."/>
            <person name="Oakley T.H."/>
            <person name="Plachetzki D.C."/>
            <person name="Zhai Y."/>
            <person name="Adamski M."/>
            <person name="Calcino A."/>
            <person name="Cummins S.F."/>
            <person name="Goodstein D.M."/>
            <person name="Harris C."/>
            <person name="Jackson D.J."/>
            <person name="Leys S.P."/>
            <person name="Shu S."/>
            <person name="Woodcroft B.J."/>
            <person name="Vervoort M."/>
            <person name="Kosik K.S."/>
            <person name="Manning G."/>
            <person name="Degnan B.M."/>
            <person name="Rokhsar D.S."/>
        </authorList>
    </citation>
    <scope>NUCLEOTIDE SEQUENCE [LARGE SCALE GENOMIC DNA]</scope>
</reference>
<evidence type="ECO:0000313" key="9">
    <source>
        <dbReference type="EnsemblMetazoa" id="XP_019857768.1"/>
    </source>
</evidence>
<evidence type="ECO:0000256" key="5">
    <source>
        <dbReference type="PROSITE-ProRule" id="PRU00175"/>
    </source>
</evidence>
<dbReference type="PROSITE" id="PS50089">
    <property type="entry name" value="ZF_RING_2"/>
    <property type="match status" value="1"/>
</dbReference>
<feature type="region of interest" description="Disordered" evidence="6">
    <location>
        <begin position="857"/>
        <end position="932"/>
    </location>
</feature>
<dbReference type="PROSITE" id="PS50235">
    <property type="entry name" value="USP_3"/>
    <property type="match status" value="1"/>
</dbReference>
<dbReference type="Gene3D" id="3.90.70.10">
    <property type="entry name" value="Cysteine proteinases"/>
    <property type="match status" value="2"/>
</dbReference>
<dbReference type="Pfam" id="PF00443">
    <property type="entry name" value="UCH"/>
    <property type="match status" value="1"/>
</dbReference>
<dbReference type="PANTHER" id="PTHR21646:SF35">
    <property type="match status" value="1"/>
</dbReference>
<keyword evidence="10" id="KW-1185">Reference proteome</keyword>
<dbReference type="InterPro" id="IPR028889">
    <property type="entry name" value="USP"/>
</dbReference>
<evidence type="ECO:0000256" key="3">
    <source>
        <dbReference type="ARBA" id="ARBA00022771"/>
    </source>
</evidence>
<evidence type="ECO:0000256" key="6">
    <source>
        <dbReference type="SAM" id="MobiDB-lite"/>
    </source>
</evidence>
<reference evidence="9" key="2">
    <citation type="submission" date="2024-06" db="UniProtKB">
        <authorList>
            <consortium name="EnsemblMetazoa"/>
        </authorList>
    </citation>
    <scope>IDENTIFICATION</scope>
</reference>
<feature type="region of interest" description="Disordered" evidence="6">
    <location>
        <begin position="121"/>
        <end position="173"/>
    </location>
</feature>
<dbReference type="GO" id="GO:0008270">
    <property type="term" value="F:zinc ion binding"/>
    <property type="evidence" value="ECO:0007669"/>
    <property type="project" value="UniProtKB-KW"/>
</dbReference>
<dbReference type="InterPro" id="IPR013083">
    <property type="entry name" value="Znf_RING/FYVE/PHD"/>
</dbReference>
<evidence type="ECO:0000256" key="2">
    <source>
        <dbReference type="ARBA" id="ARBA00012759"/>
    </source>
</evidence>
<dbReference type="AlphaFoldDB" id="A0AAN0JL87"/>
<feature type="region of interest" description="Disordered" evidence="6">
    <location>
        <begin position="435"/>
        <end position="460"/>
    </location>
</feature>
<keyword evidence="3 5" id="KW-0479">Metal-binding</keyword>
<keyword evidence="3 5" id="KW-0863">Zinc-finger</keyword>
<evidence type="ECO:0000256" key="4">
    <source>
        <dbReference type="ARBA" id="ARBA00022833"/>
    </source>
</evidence>
<dbReference type="InterPro" id="IPR001841">
    <property type="entry name" value="Znf_RING"/>
</dbReference>
<keyword evidence="4" id="KW-0862">Zinc</keyword>
<dbReference type="PANTHER" id="PTHR21646">
    <property type="entry name" value="UBIQUITIN CARBOXYL-TERMINAL HYDROLASE"/>
    <property type="match status" value="1"/>
</dbReference>